<keyword evidence="2" id="KW-1185">Reference proteome</keyword>
<dbReference type="Proteomes" id="UP000006906">
    <property type="component" value="Chromosome 14"/>
</dbReference>
<dbReference type="SUPFAM" id="SSF52266">
    <property type="entry name" value="SGNH hydrolase"/>
    <property type="match status" value="1"/>
</dbReference>
<gene>
    <name evidence="1" type="ORF">CHLRE_14g632501v5</name>
</gene>
<evidence type="ECO:0008006" key="3">
    <source>
        <dbReference type="Google" id="ProtNLM"/>
    </source>
</evidence>
<evidence type="ECO:0000313" key="1">
    <source>
        <dbReference type="EMBL" id="PNW73448.1"/>
    </source>
</evidence>
<accession>A0A2K3CYS7</accession>
<dbReference type="InterPro" id="IPR036514">
    <property type="entry name" value="SGNH_hydro_sf"/>
</dbReference>
<dbReference type="KEGG" id="cre:CHLRE_14g632501v5"/>
<dbReference type="EMBL" id="CM008975">
    <property type="protein sequence ID" value="PNW73448.1"/>
    <property type="molecule type" value="Genomic_DNA"/>
</dbReference>
<dbReference type="PANTHER" id="PTHR34407:SF1">
    <property type="entry name" value="SGNH HYDROLASE-TYPE ESTERASE DOMAIN-CONTAINING PROTEIN"/>
    <property type="match status" value="1"/>
</dbReference>
<dbReference type="CDD" id="cd00229">
    <property type="entry name" value="SGNH_hydrolase"/>
    <property type="match status" value="1"/>
</dbReference>
<organism evidence="1 2">
    <name type="scientific">Chlamydomonas reinhardtii</name>
    <name type="common">Chlamydomonas smithii</name>
    <dbReference type="NCBI Taxonomy" id="3055"/>
    <lineage>
        <taxon>Eukaryota</taxon>
        <taxon>Viridiplantae</taxon>
        <taxon>Chlorophyta</taxon>
        <taxon>core chlorophytes</taxon>
        <taxon>Chlorophyceae</taxon>
        <taxon>CS clade</taxon>
        <taxon>Chlamydomonadales</taxon>
        <taxon>Chlamydomonadaceae</taxon>
        <taxon>Chlamydomonas</taxon>
    </lineage>
</organism>
<protein>
    <recommendedName>
        <fullName evidence="3">SGNH hydrolase-type esterase domain-containing protein</fullName>
    </recommendedName>
</protein>
<dbReference type="RefSeq" id="XP_042917106.1">
    <property type="nucleotide sequence ID" value="XM_043070433.1"/>
</dbReference>
<dbReference type="InParanoid" id="A0A2K3CYS7"/>
<dbReference type="PaxDb" id="3055-EDP03775"/>
<dbReference type="OrthoDB" id="532422at2759"/>
<dbReference type="PANTHER" id="PTHR34407">
    <property type="entry name" value="EXPRESSED PROTEIN"/>
    <property type="match status" value="1"/>
</dbReference>
<sequence length="536" mass="58388">MDYKERTKERPELQWDWGHAFTSIEVNKQPVSHVLGPVLASHRFTLPLTQLARAVSYAGSGTRLRHVVGRLLAGREVKVGVVGGSISWGHGSGNRGETDWFSIFSKWLIAAFPRSNVTTRNGCVPGVMSQYMIMCLEQSLDPGVELVFVEFNLNDGQDGALYNNRPVKDTERLVRRLLALPSRPAVVLLHSPQHGMASYPQVPRKVPFHHTPEDAYGAISQYYDVPGLSMRTALYRLAVHLQKEGFLWEQTFQDIHPGVHGHRCVADLPIYLLQQVALGLLLRPFSAEDDEVLREPLPPPMYAGNEPPDAPMCVLYDQFKDLVVSASGFQYLDEGKPGKPKPGYIATTPGSRLLVRVNTDRTTPPRRPPPPAASATEAAAAGLAAAAAAAAGADALVRLGPEPVRVFFFILRSYEHMGMASISCVSGCTCTPLTVDGNNVRRASQLHLIPLSVSQAGQCDMAVEVLNTTHSGEHKMKVAGVVVAERAGQDTYLDSLVGPGGGEFGVKEHTGLRQAVTWSKGGRKGGPEFKGEWRRA</sequence>
<dbReference type="AlphaFoldDB" id="A0A2K3CYS7"/>
<reference evidence="1 2" key="1">
    <citation type="journal article" date="2007" name="Science">
        <title>The Chlamydomonas genome reveals the evolution of key animal and plant functions.</title>
        <authorList>
            <person name="Merchant S.S."/>
            <person name="Prochnik S.E."/>
            <person name="Vallon O."/>
            <person name="Harris E.H."/>
            <person name="Karpowicz S.J."/>
            <person name="Witman G.B."/>
            <person name="Terry A."/>
            <person name="Salamov A."/>
            <person name="Fritz-Laylin L.K."/>
            <person name="Marechal-Drouard L."/>
            <person name="Marshall W.F."/>
            <person name="Qu L.H."/>
            <person name="Nelson D.R."/>
            <person name="Sanderfoot A.A."/>
            <person name="Spalding M.H."/>
            <person name="Kapitonov V.V."/>
            <person name="Ren Q."/>
            <person name="Ferris P."/>
            <person name="Lindquist E."/>
            <person name="Shapiro H."/>
            <person name="Lucas S.M."/>
            <person name="Grimwood J."/>
            <person name="Schmutz J."/>
            <person name="Cardol P."/>
            <person name="Cerutti H."/>
            <person name="Chanfreau G."/>
            <person name="Chen C.L."/>
            <person name="Cognat V."/>
            <person name="Croft M.T."/>
            <person name="Dent R."/>
            <person name="Dutcher S."/>
            <person name="Fernandez E."/>
            <person name="Fukuzawa H."/>
            <person name="Gonzalez-Ballester D."/>
            <person name="Gonzalez-Halphen D."/>
            <person name="Hallmann A."/>
            <person name="Hanikenne M."/>
            <person name="Hippler M."/>
            <person name="Inwood W."/>
            <person name="Jabbari K."/>
            <person name="Kalanon M."/>
            <person name="Kuras R."/>
            <person name="Lefebvre P.A."/>
            <person name="Lemaire S.D."/>
            <person name="Lobanov A.V."/>
            <person name="Lohr M."/>
            <person name="Manuell A."/>
            <person name="Meier I."/>
            <person name="Mets L."/>
            <person name="Mittag M."/>
            <person name="Mittelmeier T."/>
            <person name="Moroney J.V."/>
            <person name="Moseley J."/>
            <person name="Napoli C."/>
            <person name="Nedelcu A.M."/>
            <person name="Niyogi K."/>
            <person name="Novoselov S.V."/>
            <person name="Paulsen I.T."/>
            <person name="Pazour G."/>
            <person name="Purton S."/>
            <person name="Ral J.P."/>
            <person name="Riano-Pachon D.M."/>
            <person name="Riekhof W."/>
            <person name="Rymarquis L."/>
            <person name="Schroda M."/>
            <person name="Stern D."/>
            <person name="Umen J."/>
            <person name="Willows R."/>
            <person name="Wilson N."/>
            <person name="Zimmer S.L."/>
            <person name="Allmer J."/>
            <person name="Balk J."/>
            <person name="Bisova K."/>
            <person name="Chen C.J."/>
            <person name="Elias M."/>
            <person name="Gendler K."/>
            <person name="Hauser C."/>
            <person name="Lamb M.R."/>
            <person name="Ledford H."/>
            <person name="Long J.C."/>
            <person name="Minagawa J."/>
            <person name="Page M.D."/>
            <person name="Pan J."/>
            <person name="Pootakham W."/>
            <person name="Roje S."/>
            <person name="Rose A."/>
            <person name="Stahlberg E."/>
            <person name="Terauchi A.M."/>
            <person name="Yang P."/>
            <person name="Ball S."/>
            <person name="Bowler C."/>
            <person name="Dieckmann C.L."/>
            <person name="Gladyshev V.N."/>
            <person name="Green P."/>
            <person name="Jorgensen R."/>
            <person name="Mayfield S."/>
            <person name="Mueller-Roeber B."/>
            <person name="Rajamani S."/>
            <person name="Sayre R.T."/>
            <person name="Brokstein P."/>
            <person name="Dubchak I."/>
            <person name="Goodstein D."/>
            <person name="Hornick L."/>
            <person name="Huang Y.W."/>
            <person name="Jhaveri J."/>
            <person name="Luo Y."/>
            <person name="Martinez D."/>
            <person name="Ngau W.C."/>
            <person name="Otillar B."/>
            <person name="Poliakov A."/>
            <person name="Porter A."/>
            <person name="Szajkowski L."/>
            <person name="Werner G."/>
            <person name="Zhou K."/>
            <person name="Grigoriev I.V."/>
            <person name="Rokhsar D.S."/>
            <person name="Grossman A.R."/>
        </authorList>
    </citation>
    <scope>NUCLEOTIDE SEQUENCE [LARGE SCALE GENOMIC DNA]</scope>
    <source>
        <strain evidence="2">CC-503</strain>
    </source>
</reference>
<name>A0A2K3CYS7_CHLRE</name>
<proteinExistence type="predicted"/>
<dbReference type="ExpressionAtlas" id="A0A2K3CYS7">
    <property type="expression patterns" value="baseline"/>
</dbReference>
<dbReference type="Gene3D" id="3.40.50.1110">
    <property type="entry name" value="SGNH hydrolase"/>
    <property type="match status" value="1"/>
</dbReference>
<dbReference type="GeneID" id="5718339"/>
<dbReference type="Gramene" id="PNW73448">
    <property type="protein sequence ID" value="PNW73448"/>
    <property type="gene ID" value="CHLRE_14g632501v5"/>
</dbReference>
<evidence type="ECO:0000313" key="2">
    <source>
        <dbReference type="Proteomes" id="UP000006906"/>
    </source>
</evidence>